<dbReference type="AlphaFoldDB" id="A0A1I6XYU7"/>
<evidence type="ECO:0000256" key="1">
    <source>
        <dbReference type="SAM" id="SignalP"/>
    </source>
</evidence>
<organism evidence="2 3">
    <name type="scientific">Pseudovibrio denitrificans</name>
    <dbReference type="NCBI Taxonomy" id="258256"/>
    <lineage>
        <taxon>Bacteria</taxon>
        <taxon>Pseudomonadati</taxon>
        <taxon>Pseudomonadota</taxon>
        <taxon>Alphaproteobacteria</taxon>
        <taxon>Hyphomicrobiales</taxon>
        <taxon>Stappiaceae</taxon>
        <taxon>Pseudovibrio</taxon>
    </lineage>
</organism>
<proteinExistence type="predicted"/>
<dbReference type="RefSeq" id="WP_054782624.1">
    <property type="nucleotide sequence ID" value="NZ_FPBD01000001.1"/>
</dbReference>
<keyword evidence="3" id="KW-1185">Reference proteome</keyword>
<gene>
    <name evidence="2" type="ORF">SAMN05444141_101535</name>
</gene>
<sequence>MSQKTRKTNKVFCAGVGVSLLASVGAAMANDGVLVQASICEDVVPGGIVELGWLNRTKGTKNIYYMDSVGNVVALTPDAPELKNISNLRVVEHGSCTEVGGMTSQKFATALEAEYHPGHPKQIELATCNGGATTPNGPARVLFDKFNGDTKVMGYNAPAAMTGNGTANLRDLMFGAAHLDFNGDWVNAAEAANIGVKEKWDKASTAPYNQKTCTDTLVMAVADPVEYDFLAFVNNTVDYYSSAEAETGGYSITKVLSFLLQSKRTVCSKEVKGITGQNCITAP</sequence>
<evidence type="ECO:0000313" key="3">
    <source>
        <dbReference type="Proteomes" id="UP000183371"/>
    </source>
</evidence>
<dbReference type="Proteomes" id="UP000183371">
    <property type="component" value="Unassembled WGS sequence"/>
</dbReference>
<reference evidence="3" key="1">
    <citation type="submission" date="2016-10" db="EMBL/GenBank/DDBJ databases">
        <authorList>
            <person name="Varghese N."/>
            <person name="Submissions S."/>
        </authorList>
    </citation>
    <scope>NUCLEOTIDE SEQUENCE [LARGE SCALE GENOMIC DNA]</scope>
    <source>
        <strain evidence="3">DSM 17465</strain>
    </source>
</reference>
<evidence type="ECO:0000313" key="2">
    <source>
        <dbReference type="EMBL" id="SFT43519.1"/>
    </source>
</evidence>
<feature type="signal peptide" evidence="1">
    <location>
        <begin position="1"/>
        <end position="29"/>
    </location>
</feature>
<accession>A0A1I6XYU7</accession>
<protein>
    <submittedName>
        <fullName evidence="2">Uncharacterized protein</fullName>
    </submittedName>
</protein>
<dbReference type="EMBL" id="FPBD01000001">
    <property type="protein sequence ID" value="SFT43519.1"/>
    <property type="molecule type" value="Genomic_DNA"/>
</dbReference>
<feature type="chain" id="PRO_5010289672" evidence="1">
    <location>
        <begin position="30"/>
        <end position="283"/>
    </location>
</feature>
<name>A0A1I6XYU7_9HYPH</name>
<keyword evidence="1" id="KW-0732">Signal</keyword>